<dbReference type="SUPFAM" id="SSF103473">
    <property type="entry name" value="MFS general substrate transporter"/>
    <property type="match status" value="1"/>
</dbReference>
<evidence type="ECO:0000256" key="5">
    <source>
        <dbReference type="ARBA" id="ARBA00023136"/>
    </source>
</evidence>
<protein>
    <recommendedName>
        <fullName evidence="7">Major facilitator superfamily (MFS) profile domain-containing protein</fullName>
    </recommendedName>
</protein>
<dbReference type="Pfam" id="PF00083">
    <property type="entry name" value="Sugar_tr"/>
    <property type="match status" value="2"/>
</dbReference>
<organism evidence="8 9">
    <name type="scientific">Zasmidium cellare</name>
    <name type="common">Wine cellar mold</name>
    <name type="synonym">Racodium cellare</name>
    <dbReference type="NCBI Taxonomy" id="395010"/>
    <lineage>
        <taxon>Eukaryota</taxon>
        <taxon>Fungi</taxon>
        <taxon>Dikarya</taxon>
        <taxon>Ascomycota</taxon>
        <taxon>Pezizomycotina</taxon>
        <taxon>Dothideomycetes</taxon>
        <taxon>Dothideomycetidae</taxon>
        <taxon>Mycosphaerellales</taxon>
        <taxon>Mycosphaerellaceae</taxon>
        <taxon>Zasmidium</taxon>
    </lineage>
</organism>
<feature type="transmembrane region" description="Helical" evidence="6">
    <location>
        <begin position="140"/>
        <end position="158"/>
    </location>
</feature>
<evidence type="ECO:0000256" key="4">
    <source>
        <dbReference type="ARBA" id="ARBA00022989"/>
    </source>
</evidence>
<feature type="transmembrane region" description="Helical" evidence="6">
    <location>
        <begin position="198"/>
        <end position="217"/>
    </location>
</feature>
<dbReference type="PROSITE" id="PS00217">
    <property type="entry name" value="SUGAR_TRANSPORT_2"/>
    <property type="match status" value="1"/>
</dbReference>
<comment type="subcellular location">
    <subcellularLocation>
        <location evidence="1">Membrane</location>
        <topology evidence="1">Multi-pass membrane protein</topology>
    </subcellularLocation>
</comment>
<dbReference type="Gene3D" id="1.20.1250.20">
    <property type="entry name" value="MFS general substrate transporter like domains"/>
    <property type="match status" value="1"/>
</dbReference>
<evidence type="ECO:0000256" key="6">
    <source>
        <dbReference type="SAM" id="Phobius"/>
    </source>
</evidence>
<evidence type="ECO:0000313" key="9">
    <source>
        <dbReference type="Proteomes" id="UP001305779"/>
    </source>
</evidence>
<comment type="similarity">
    <text evidence="2">Belongs to the major facilitator superfamily. Sugar transporter (TC 2.A.1.1) family.</text>
</comment>
<feature type="transmembrane region" description="Helical" evidence="6">
    <location>
        <begin position="480"/>
        <end position="502"/>
    </location>
</feature>
<evidence type="ECO:0000256" key="3">
    <source>
        <dbReference type="ARBA" id="ARBA00022692"/>
    </source>
</evidence>
<feature type="transmembrane region" description="Helical" evidence="6">
    <location>
        <begin position="237"/>
        <end position="258"/>
    </location>
</feature>
<dbReference type="InterPro" id="IPR036259">
    <property type="entry name" value="MFS_trans_sf"/>
</dbReference>
<name>A0ABR0F3Y2_ZASCE</name>
<evidence type="ECO:0000313" key="8">
    <source>
        <dbReference type="EMBL" id="KAK4508669.1"/>
    </source>
</evidence>
<feature type="transmembrane region" description="Helical" evidence="6">
    <location>
        <begin position="388"/>
        <end position="408"/>
    </location>
</feature>
<dbReference type="Proteomes" id="UP001305779">
    <property type="component" value="Unassembled WGS sequence"/>
</dbReference>
<keyword evidence="4 6" id="KW-1133">Transmembrane helix</keyword>
<gene>
    <name evidence="8" type="ORF">PRZ48_002408</name>
</gene>
<dbReference type="EMBL" id="JAXOVC010000001">
    <property type="protein sequence ID" value="KAK4508669.1"/>
    <property type="molecule type" value="Genomic_DNA"/>
</dbReference>
<keyword evidence="5 6" id="KW-0472">Membrane</keyword>
<evidence type="ECO:0000256" key="2">
    <source>
        <dbReference type="ARBA" id="ARBA00010992"/>
    </source>
</evidence>
<evidence type="ECO:0000256" key="1">
    <source>
        <dbReference type="ARBA" id="ARBA00004141"/>
    </source>
</evidence>
<reference evidence="8 9" key="1">
    <citation type="journal article" date="2023" name="G3 (Bethesda)">
        <title>A chromosome-level genome assembly of Zasmidium syzygii isolated from banana leaves.</title>
        <authorList>
            <person name="van Westerhoven A.C."/>
            <person name="Mehrabi R."/>
            <person name="Talebi R."/>
            <person name="Steentjes M.B.F."/>
            <person name="Corcolon B."/>
            <person name="Chong P.A."/>
            <person name="Kema G.H.J."/>
            <person name="Seidl M.F."/>
        </authorList>
    </citation>
    <scope>NUCLEOTIDE SEQUENCE [LARGE SCALE GENOMIC DNA]</scope>
    <source>
        <strain evidence="8 9">P124</strain>
    </source>
</reference>
<sequence>MEALDKKTHDVQYVEDGKTILHHDDKAIEVYRRNEANEATAAEHSLGVWQACKRYPKAVAWSAVVSLCIIMDGYDNALMGSLFGFPAFQKYYGHPEPGKPGKYQLDPTWQSALSFGSPVGNFIGVLINGLMTEKFGHKPVAFGALAAITALIFIQFFATDVSTLFAGQLLVGVPVGVFSTLAPAYASEVAPVALRSYFETWVVSCWGIGQFLSYAVILTLNTRMDHWAFRIPFAVQWVWPVIIAPILIFCPESPWWYVQHQRYDQAKTSIKRLLSSKNIETSLDEEAEKQLALMIETDKFEKAQHATASFVSCFQGDNIWRTEIACFSWASQIWTGFAISSSASYFFQQAGLSANNSYKMSLGQGGIHLACNWISAWLSGPYGRRWPYIIGCAFMTVMMIIIGILSSIPQTGTPIGFATSAVYLVWYAAWCLTLGPLPYIIVSDYLPRRHSIEMEGVEGGRKESRAEVTKRLTWELRSKTFILSRNSYVIFNIVQSVAAPYILNPEAANWKGKVGYLTAGLILLCMIWAYFRLPETKGRTFEELDILFSRKSTNAKNFGKAVIIRDGSEVDVQYH</sequence>
<comment type="caution">
    <text evidence="8">The sequence shown here is derived from an EMBL/GenBank/DDBJ whole genome shotgun (WGS) entry which is preliminary data.</text>
</comment>
<dbReference type="PANTHER" id="PTHR48022">
    <property type="entry name" value="PLASTIDIC GLUCOSE TRANSPORTER 4"/>
    <property type="match status" value="1"/>
</dbReference>
<evidence type="ECO:0000259" key="7">
    <source>
        <dbReference type="PROSITE" id="PS50850"/>
    </source>
</evidence>
<dbReference type="InterPro" id="IPR005829">
    <property type="entry name" value="Sugar_transporter_CS"/>
</dbReference>
<feature type="domain" description="Major facilitator superfamily (MFS) profile" evidence="7">
    <location>
        <begin position="61"/>
        <end position="537"/>
    </location>
</feature>
<proteinExistence type="inferred from homology"/>
<dbReference type="PROSITE" id="PS50850">
    <property type="entry name" value="MFS"/>
    <property type="match status" value="1"/>
</dbReference>
<accession>A0ABR0F3Y2</accession>
<dbReference type="InterPro" id="IPR005828">
    <property type="entry name" value="MFS_sugar_transport-like"/>
</dbReference>
<feature type="transmembrane region" description="Helical" evidence="6">
    <location>
        <begin position="164"/>
        <end position="186"/>
    </location>
</feature>
<keyword evidence="9" id="KW-1185">Reference proteome</keyword>
<feature type="transmembrane region" description="Helical" evidence="6">
    <location>
        <begin position="514"/>
        <end position="531"/>
    </location>
</feature>
<dbReference type="InterPro" id="IPR050360">
    <property type="entry name" value="MFS_Sugar_Transporters"/>
</dbReference>
<dbReference type="PANTHER" id="PTHR48022:SF83">
    <property type="entry name" value="MAJOR FACILITATOR SUPERFAMILY (MFS) PROFILE DOMAIN-CONTAINING PROTEIN"/>
    <property type="match status" value="1"/>
</dbReference>
<feature type="transmembrane region" description="Helical" evidence="6">
    <location>
        <begin position="420"/>
        <end position="442"/>
    </location>
</feature>
<dbReference type="InterPro" id="IPR020846">
    <property type="entry name" value="MFS_dom"/>
</dbReference>
<keyword evidence="3 6" id="KW-0812">Transmembrane</keyword>